<gene>
    <name evidence="9" type="ORF">ACEWY4_014840</name>
</gene>
<evidence type="ECO:0000313" key="9">
    <source>
        <dbReference type="EMBL" id="KAL2090152.1"/>
    </source>
</evidence>
<keyword evidence="5 7" id="KW-0472">Membrane</keyword>
<dbReference type="GO" id="GO:0016020">
    <property type="term" value="C:membrane"/>
    <property type="evidence" value="ECO:0007669"/>
    <property type="project" value="UniProtKB-SubCell"/>
</dbReference>
<dbReference type="Proteomes" id="UP001591681">
    <property type="component" value="Unassembled WGS sequence"/>
</dbReference>
<proteinExistence type="inferred from homology"/>
<name>A0ABD1JTG9_9TELE</name>
<dbReference type="PANTHER" id="PTHR23507:SF36">
    <property type="entry name" value="THYMIC STROMAL COTRANSPORTER HOMOLOG ISOFORM X2"/>
    <property type="match status" value="1"/>
</dbReference>
<dbReference type="Pfam" id="PF07690">
    <property type="entry name" value="MFS_1"/>
    <property type="match status" value="1"/>
</dbReference>
<evidence type="ECO:0000256" key="4">
    <source>
        <dbReference type="ARBA" id="ARBA00022989"/>
    </source>
</evidence>
<dbReference type="AlphaFoldDB" id="A0ABD1JTG9"/>
<feature type="transmembrane region" description="Helical" evidence="7">
    <location>
        <begin position="295"/>
        <end position="316"/>
    </location>
</feature>
<dbReference type="Gene3D" id="1.20.1250.20">
    <property type="entry name" value="MFS general substrate transporter like domains"/>
    <property type="match status" value="1"/>
</dbReference>
<keyword evidence="3 7" id="KW-0812">Transmembrane</keyword>
<accession>A0ABD1JTG9</accession>
<feature type="transmembrane region" description="Helical" evidence="7">
    <location>
        <begin position="383"/>
        <end position="403"/>
    </location>
</feature>
<feature type="transmembrane region" description="Helical" evidence="7">
    <location>
        <begin position="84"/>
        <end position="104"/>
    </location>
</feature>
<keyword evidence="10" id="KW-1185">Reference proteome</keyword>
<dbReference type="InterPro" id="IPR011701">
    <property type="entry name" value="MFS"/>
</dbReference>
<dbReference type="InterPro" id="IPR036259">
    <property type="entry name" value="MFS_trans_sf"/>
</dbReference>
<sequence length="404" mass="42915">MGGCVSLLEPLVVLHTVGTSFFEMAQTLVIYNRTLELSDGQSDAAQALSMRFFLFQSIILTSCALLSMVPTNRLAARCGDRARLLCPQMGSVLGMGFLLAVLLLRLPLEVLYVGAALHGLSGGAPGFWSGVVALASLQSDRGHRTLKINTVDFCRGAAGVVGSLLSGYVYRLGQCGVALVVTAMFLVATSILYSTFLLSFPPRPPPPAEDLQPLLGQQSPGSQPSPRAAVVSVAAALVLFDVGMYGAESVLALYVLKPPLSWDSVWAGYGSAATQAMYLSSFLAVLALSSRLQDTALILLGIVSNCTGMAIMAFATHSWVYFMARAVMMFACVPMPTLKAQLSKILDAQQYGCVFGWLQLALSVSNVASTAFFTLIYPLSLTWNSGLCFLLSSAISYCSVIPVL</sequence>
<feature type="transmembrane region" description="Helical" evidence="7">
    <location>
        <begin position="176"/>
        <end position="198"/>
    </location>
</feature>
<evidence type="ECO:0000259" key="8">
    <source>
        <dbReference type="PROSITE" id="PS50850"/>
    </source>
</evidence>
<organism evidence="9 10">
    <name type="scientific">Coilia grayii</name>
    <name type="common">Gray's grenadier anchovy</name>
    <dbReference type="NCBI Taxonomy" id="363190"/>
    <lineage>
        <taxon>Eukaryota</taxon>
        <taxon>Metazoa</taxon>
        <taxon>Chordata</taxon>
        <taxon>Craniata</taxon>
        <taxon>Vertebrata</taxon>
        <taxon>Euteleostomi</taxon>
        <taxon>Actinopterygii</taxon>
        <taxon>Neopterygii</taxon>
        <taxon>Teleostei</taxon>
        <taxon>Clupei</taxon>
        <taxon>Clupeiformes</taxon>
        <taxon>Clupeoidei</taxon>
        <taxon>Engraulidae</taxon>
        <taxon>Coilinae</taxon>
        <taxon>Coilia</taxon>
    </lineage>
</organism>
<keyword evidence="4 7" id="KW-1133">Transmembrane helix</keyword>
<comment type="caution">
    <text evidence="9">The sequence shown here is derived from an EMBL/GenBank/DDBJ whole genome shotgun (WGS) entry which is preliminary data.</text>
</comment>
<feature type="transmembrane region" description="Helical" evidence="7">
    <location>
        <begin position="52"/>
        <end position="72"/>
    </location>
</feature>
<comment type="subcellular location">
    <subcellularLocation>
        <location evidence="2">Cell membrane</location>
    </subcellularLocation>
    <subcellularLocation>
        <location evidence="1">Membrane</location>
        <topology evidence="1">Multi-pass membrane protein</topology>
    </subcellularLocation>
</comment>
<dbReference type="InterPro" id="IPR001958">
    <property type="entry name" value="Tet-R_TetA/multi-R_MdtG-like"/>
</dbReference>
<evidence type="ECO:0000256" key="3">
    <source>
        <dbReference type="ARBA" id="ARBA00022692"/>
    </source>
</evidence>
<dbReference type="InterPro" id="IPR020846">
    <property type="entry name" value="MFS_dom"/>
</dbReference>
<evidence type="ECO:0000256" key="2">
    <source>
        <dbReference type="ARBA" id="ARBA00004236"/>
    </source>
</evidence>
<comment type="similarity">
    <text evidence="6">Belongs to the major facilitator superfamily. SLC46A family.</text>
</comment>
<dbReference type="PANTHER" id="PTHR23507">
    <property type="entry name" value="ZGC:174356"/>
    <property type="match status" value="1"/>
</dbReference>
<evidence type="ECO:0000256" key="1">
    <source>
        <dbReference type="ARBA" id="ARBA00004141"/>
    </source>
</evidence>
<dbReference type="PROSITE" id="PS50850">
    <property type="entry name" value="MFS"/>
    <property type="match status" value="1"/>
</dbReference>
<feature type="transmembrane region" description="Helical" evidence="7">
    <location>
        <begin position="266"/>
        <end position="288"/>
    </location>
</feature>
<feature type="transmembrane region" description="Helical" evidence="7">
    <location>
        <begin position="110"/>
        <end position="137"/>
    </location>
</feature>
<dbReference type="EMBL" id="JBHFQA010000012">
    <property type="protein sequence ID" value="KAL2090152.1"/>
    <property type="molecule type" value="Genomic_DNA"/>
</dbReference>
<evidence type="ECO:0000313" key="10">
    <source>
        <dbReference type="Proteomes" id="UP001591681"/>
    </source>
</evidence>
<protein>
    <recommendedName>
        <fullName evidence="8">Major facilitator superfamily (MFS) profile domain-containing protein</fullName>
    </recommendedName>
</protein>
<reference evidence="9 10" key="1">
    <citation type="submission" date="2024-09" db="EMBL/GenBank/DDBJ databases">
        <title>A chromosome-level genome assembly of Gray's grenadier anchovy, Coilia grayii.</title>
        <authorList>
            <person name="Fu Z."/>
        </authorList>
    </citation>
    <scope>NUCLEOTIDE SEQUENCE [LARGE SCALE GENOMIC DNA]</scope>
    <source>
        <strain evidence="9">G4</strain>
        <tissue evidence="9">Muscle</tissue>
    </source>
</reference>
<feature type="domain" description="Major facilitator superfamily (MFS) profile" evidence="8">
    <location>
        <begin position="227"/>
        <end position="404"/>
    </location>
</feature>
<dbReference type="PRINTS" id="PR01035">
    <property type="entry name" value="TCRTETA"/>
</dbReference>
<evidence type="ECO:0000256" key="7">
    <source>
        <dbReference type="SAM" id="Phobius"/>
    </source>
</evidence>
<evidence type="ECO:0000256" key="5">
    <source>
        <dbReference type="ARBA" id="ARBA00023136"/>
    </source>
</evidence>
<dbReference type="SUPFAM" id="SSF103473">
    <property type="entry name" value="MFS general substrate transporter"/>
    <property type="match status" value="1"/>
</dbReference>
<evidence type="ECO:0000256" key="6">
    <source>
        <dbReference type="ARBA" id="ARBA00038227"/>
    </source>
</evidence>
<feature type="transmembrane region" description="Helical" evidence="7">
    <location>
        <begin position="354"/>
        <end position="377"/>
    </location>
</feature>
<feature type="transmembrane region" description="Helical" evidence="7">
    <location>
        <begin position="228"/>
        <end position="246"/>
    </location>
</feature>